<feature type="transmembrane region" description="Helical" evidence="1">
    <location>
        <begin position="66"/>
        <end position="84"/>
    </location>
</feature>
<comment type="caution">
    <text evidence="2">The sequence shown here is derived from an EMBL/GenBank/DDBJ whole genome shotgun (WGS) entry which is preliminary data.</text>
</comment>
<evidence type="ECO:0000256" key="1">
    <source>
        <dbReference type="SAM" id="Phobius"/>
    </source>
</evidence>
<protein>
    <submittedName>
        <fullName evidence="2">Uncharacterized protein</fullName>
    </submittedName>
</protein>
<accession>E0NUR4</accession>
<dbReference type="Proteomes" id="UP000004394">
    <property type="component" value="Unassembled WGS sequence"/>
</dbReference>
<keyword evidence="3" id="KW-1185">Reference proteome</keyword>
<keyword evidence="1" id="KW-0472">Membrane</keyword>
<dbReference type="HOGENOM" id="CLU_823519_0_0_10"/>
<reference evidence="2" key="1">
    <citation type="submission" date="2010-07" db="EMBL/GenBank/DDBJ databases">
        <authorList>
            <person name="Muzny D."/>
            <person name="Qin X."/>
            <person name="Deng J."/>
            <person name="Jiang H."/>
            <person name="Liu Y."/>
            <person name="Qu J."/>
            <person name="Song X.-Z."/>
            <person name="Zhang L."/>
            <person name="Thornton R."/>
            <person name="Coyle M."/>
            <person name="Francisco L."/>
            <person name="Jackson L."/>
            <person name="Javaid M."/>
            <person name="Korchina V."/>
            <person name="Kovar C."/>
            <person name="Mata R."/>
            <person name="Mathew T."/>
            <person name="Ngo R."/>
            <person name="Nguyen L."/>
            <person name="Nguyen N."/>
            <person name="Okwuonu G."/>
            <person name="Ongeri F."/>
            <person name="Pham C."/>
            <person name="Simmons D."/>
            <person name="Wilczek-Boney K."/>
            <person name="Hale W."/>
            <person name="Jakkamsetti A."/>
            <person name="Pham P."/>
            <person name="Ruth R."/>
            <person name="San Lucas F."/>
            <person name="Warren J."/>
            <person name="Zhang J."/>
            <person name="Zhao Z."/>
            <person name="Zhou C."/>
            <person name="Zhu D."/>
            <person name="Lee S."/>
            <person name="Bess C."/>
            <person name="Blankenburg K."/>
            <person name="Forbes L."/>
            <person name="Fu Q."/>
            <person name="Gubbala S."/>
            <person name="Hirani K."/>
            <person name="Jayaseelan J.C."/>
            <person name="Lara F."/>
            <person name="Munidasa M."/>
            <person name="Palculict T."/>
            <person name="Patil S."/>
            <person name="Pu L.-L."/>
            <person name="Saada N."/>
            <person name="Tang L."/>
            <person name="Weissenberger G."/>
            <person name="Zhu Y."/>
            <person name="Hemphill L."/>
            <person name="Shang Y."/>
            <person name="Youmans B."/>
            <person name="Ayvaz T."/>
            <person name="Ross M."/>
            <person name="Santibanez J."/>
            <person name="Aqrawi P."/>
            <person name="Gross S."/>
            <person name="Joshi V."/>
            <person name="Fowler G."/>
            <person name="Nazareth L."/>
            <person name="Reid J."/>
            <person name="Worley K."/>
            <person name="Petrosino J."/>
            <person name="Highlander S."/>
            <person name="Gibbs R."/>
        </authorList>
    </citation>
    <scope>NUCLEOTIDE SEQUENCE [LARGE SCALE GENOMIC DNA]</scope>
    <source>
        <strain evidence="2">DSM 16973</strain>
    </source>
</reference>
<proteinExistence type="predicted"/>
<name>E0NUR4_9BACT</name>
<keyword evidence="1" id="KW-0812">Transmembrane</keyword>
<dbReference type="EMBL" id="AEEI01000053">
    <property type="protein sequence ID" value="EFM01171.1"/>
    <property type="molecule type" value="Genomic_DNA"/>
</dbReference>
<evidence type="ECO:0000313" key="2">
    <source>
        <dbReference type="EMBL" id="EFM01171.1"/>
    </source>
</evidence>
<sequence>MLDESAHRSQRPREFWAKCPDMETCLVHYLDSFLLGHTKTILHNGRNLLYYIVTFKQQTTMKNPNLLTFLMAFAATWIMIPVHAKDYDIKVGGKMITSSNYTAITAANGFTAIKSGTVTYDPATRTLTLSNAVIETTQKNGRGIHVPEGTESLYTIRFTGDNSISTTDGAAISGDECPLHIVGDGRLTMTVPERNAGIFAFDDLMLSGGITIESNGRIRSYAGKLVLDGIEAHVVDAGNAAAFKASKGIELKGGSTVTFPADAVIGLERGEYTFLDGETACTEVTISRTSTGIEPAAVYHPAHGQTVYTLQGMRLVVPFDRLTRGLYIVDGRKVMKP</sequence>
<organism evidence="2 3">
    <name type="scientific">Hoylesella marshii DSM 16973 = JCM 13450</name>
    <dbReference type="NCBI Taxonomy" id="862515"/>
    <lineage>
        <taxon>Bacteria</taxon>
        <taxon>Pseudomonadati</taxon>
        <taxon>Bacteroidota</taxon>
        <taxon>Bacteroidia</taxon>
        <taxon>Bacteroidales</taxon>
        <taxon>Prevotellaceae</taxon>
        <taxon>Hoylesella</taxon>
    </lineage>
</organism>
<evidence type="ECO:0000313" key="3">
    <source>
        <dbReference type="Proteomes" id="UP000004394"/>
    </source>
</evidence>
<gene>
    <name evidence="2" type="ORF">HMPREF0658_1919</name>
</gene>
<dbReference type="BioCyc" id="PMAR862515-HMP:GMOO-1945-MONOMER"/>
<dbReference type="AlphaFoldDB" id="E0NUR4"/>
<keyword evidence="1" id="KW-1133">Transmembrane helix</keyword>